<comment type="caution">
    <text evidence="1">The sequence shown here is derived from an EMBL/GenBank/DDBJ whole genome shotgun (WGS) entry which is preliminary data.</text>
</comment>
<dbReference type="AlphaFoldDB" id="A0AAN8L519"/>
<keyword evidence="2" id="KW-1185">Reference proteome</keyword>
<dbReference type="Proteomes" id="UP001356427">
    <property type="component" value="Unassembled WGS sequence"/>
</dbReference>
<accession>A0AAN8L519</accession>
<feature type="non-terminal residue" evidence="1">
    <location>
        <position position="1"/>
    </location>
</feature>
<sequence>VRYEFIRIRGGLTVLINSRKPLRRQSHSQGLSCSAKTTLASPLLASLPPFLSCVLRRGQLRKTSLDMTDSSGIGTPMVPQRSRTLFPRELLTRATAVWTRGPWHLWSAVSLNSTPDRLSGSAQLSLVSIRTTEDDGDFWNWTRS</sequence>
<reference evidence="1 2" key="1">
    <citation type="submission" date="2021-04" db="EMBL/GenBank/DDBJ databases">
        <authorList>
            <person name="De Guttry C."/>
            <person name="Zahm M."/>
            <person name="Klopp C."/>
            <person name="Cabau C."/>
            <person name="Louis A."/>
            <person name="Berthelot C."/>
            <person name="Parey E."/>
            <person name="Roest Crollius H."/>
            <person name="Montfort J."/>
            <person name="Robinson-Rechavi M."/>
            <person name="Bucao C."/>
            <person name="Bouchez O."/>
            <person name="Gislard M."/>
            <person name="Lluch J."/>
            <person name="Milhes M."/>
            <person name="Lampietro C."/>
            <person name="Lopez Roques C."/>
            <person name="Donnadieu C."/>
            <person name="Braasch I."/>
            <person name="Desvignes T."/>
            <person name="Postlethwait J."/>
            <person name="Bobe J."/>
            <person name="Wedekind C."/>
            <person name="Guiguen Y."/>
        </authorList>
    </citation>
    <scope>NUCLEOTIDE SEQUENCE [LARGE SCALE GENOMIC DNA]</scope>
    <source>
        <strain evidence="1">Cs_M1</strain>
        <tissue evidence="1">Blood</tissue>
    </source>
</reference>
<gene>
    <name evidence="1" type="ORF">J4Q44_G00274770</name>
</gene>
<organism evidence="1 2">
    <name type="scientific">Coregonus suidteri</name>
    <dbReference type="NCBI Taxonomy" id="861788"/>
    <lineage>
        <taxon>Eukaryota</taxon>
        <taxon>Metazoa</taxon>
        <taxon>Chordata</taxon>
        <taxon>Craniata</taxon>
        <taxon>Vertebrata</taxon>
        <taxon>Euteleostomi</taxon>
        <taxon>Actinopterygii</taxon>
        <taxon>Neopterygii</taxon>
        <taxon>Teleostei</taxon>
        <taxon>Protacanthopterygii</taxon>
        <taxon>Salmoniformes</taxon>
        <taxon>Salmonidae</taxon>
        <taxon>Coregoninae</taxon>
        <taxon>Coregonus</taxon>
    </lineage>
</organism>
<name>A0AAN8L519_9TELE</name>
<proteinExistence type="predicted"/>
<dbReference type="EMBL" id="JAGTTL010000026">
    <property type="protein sequence ID" value="KAK6301424.1"/>
    <property type="molecule type" value="Genomic_DNA"/>
</dbReference>
<evidence type="ECO:0000313" key="2">
    <source>
        <dbReference type="Proteomes" id="UP001356427"/>
    </source>
</evidence>
<protein>
    <submittedName>
        <fullName evidence="1">Uncharacterized protein</fullName>
    </submittedName>
</protein>
<evidence type="ECO:0000313" key="1">
    <source>
        <dbReference type="EMBL" id="KAK6301424.1"/>
    </source>
</evidence>